<keyword evidence="1" id="KW-1133">Transmembrane helix</keyword>
<evidence type="ECO:0000256" key="1">
    <source>
        <dbReference type="SAM" id="Phobius"/>
    </source>
</evidence>
<sequence>MTDDTAATAVEYGLILSLIVLAMVASLQGVADMTVGMWENVKGKVLGASTN</sequence>
<organism evidence="2 3">
    <name type="scientific">Aurantiacibacter xanthus</name>
    <dbReference type="NCBI Taxonomy" id="1784712"/>
    <lineage>
        <taxon>Bacteria</taxon>
        <taxon>Pseudomonadati</taxon>
        <taxon>Pseudomonadota</taxon>
        <taxon>Alphaproteobacteria</taxon>
        <taxon>Sphingomonadales</taxon>
        <taxon>Erythrobacteraceae</taxon>
        <taxon>Aurantiacibacter</taxon>
    </lineage>
</organism>
<feature type="transmembrane region" description="Helical" evidence="1">
    <location>
        <begin position="12"/>
        <end position="31"/>
    </location>
</feature>
<keyword evidence="1" id="KW-0472">Membrane</keyword>
<dbReference type="EMBL" id="QXFM01000051">
    <property type="protein sequence ID" value="RIV90000.1"/>
    <property type="molecule type" value="Genomic_DNA"/>
</dbReference>
<dbReference type="RefSeq" id="WP_119591992.1">
    <property type="nucleotide sequence ID" value="NZ_QXFM01000051.1"/>
</dbReference>
<keyword evidence="3" id="KW-1185">Reference proteome</keyword>
<gene>
    <name evidence="2" type="ORF">D2V17_04960</name>
</gene>
<reference evidence="2 3" key="1">
    <citation type="submission" date="2018-08" db="EMBL/GenBank/DDBJ databases">
        <title>Erythrobacter zhengii sp.nov., a bacterium isolated from deep-sea sediment.</title>
        <authorList>
            <person name="Fang C."/>
            <person name="Wu Y.-H."/>
            <person name="Sun C."/>
            <person name="Wang H."/>
            <person name="Cheng H."/>
            <person name="Meng F.-X."/>
            <person name="Wang C.-S."/>
            <person name="Xu X.-W."/>
        </authorList>
    </citation>
    <scope>NUCLEOTIDE SEQUENCE [LARGE SCALE GENOMIC DNA]</scope>
    <source>
        <strain evidence="2 3">CCTCC AB 2015396</strain>
    </source>
</reference>
<keyword evidence="1" id="KW-0812">Transmembrane</keyword>
<accession>A0A3A1P8Z6</accession>
<proteinExistence type="predicted"/>
<protein>
    <submittedName>
        <fullName evidence="2">Flp family type IVb pilin</fullName>
    </submittedName>
</protein>
<comment type="caution">
    <text evidence="2">The sequence shown here is derived from an EMBL/GenBank/DDBJ whole genome shotgun (WGS) entry which is preliminary data.</text>
</comment>
<dbReference type="OrthoDB" id="5325135at2"/>
<name>A0A3A1P8Z6_9SPHN</name>
<dbReference type="AlphaFoldDB" id="A0A3A1P8Z6"/>
<dbReference type="Proteomes" id="UP000265366">
    <property type="component" value="Unassembled WGS sequence"/>
</dbReference>
<evidence type="ECO:0000313" key="2">
    <source>
        <dbReference type="EMBL" id="RIV90000.1"/>
    </source>
</evidence>
<evidence type="ECO:0000313" key="3">
    <source>
        <dbReference type="Proteomes" id="UP000265366"/>
    </source>
</evidence>